<keyword evidence="8" id="KW-1185">Reference proteome</keyword>
<accession>A0A0F3GIB4</accession>
<dbReference type="InterPro" id="IPR036097">
    <property type="entry name" value="HisK_dim/P_sf"/>
</dbReference>
<dbReference type="Gene3D" id="1.10.287.130">
    <property type="match status" value="1"/>
</dbReference>
<evidence type="ECO:0000256" key="3">
    <source>
        <dbReference type="ARBA" id="ARBA00022553"/>
    </source>
</evidence>
<sequence length="391" mass="43976">MSFQNGQIKKCKTEVRGAGMDEYAIKDELQKYAKDMAVLYAEDNEGIREDISNILRKFFYVVDTAENGTKALDMYTSRCYDIVISDIRMPGLDGIELTGKIKAINPEQVVIITTAYEDHSCMYELINLGVDKFIAKPINLLTLLTRLLHVTIRLNDRKTHIADMLAIARLSAMNEILANIAHHWRQPLSAIGLYAQELPELHMDGQLDIQTLNNCVADIMKLVKSMSHTIDEFRQHFRSTDNKEVFNIADAIDDAVFIVKDTINCNGINLIKEYETDVTIEGNKRRFSNVLILELLCNSIDALLTDKPNNPYIKLHVTTKDNKTVVTVSNNGGLISDKAISKLYEPYFSTKSVAAGSGLGLYLARMLLEREFNGTISAINIDGGVEFRIEL</sequence>
<dbReference type="Proteomes" id="UP000033423">
    <property type="component" value="Unassembled WGS sequence"/>
</dbReference>
<dbReference type="AlphaFoldDB" id="A0A0F3GIB4"/>
<dbReference type="PROSITE" id="PS50110">
    <property type="entry name" value="RESPONSE_REGULATORY"/>
    <property type="match status" value="1"/>
</dbReference>
<dbReference type="CDD" id="cd00156">
    <property type="entry name" value="REC"/>
    <property type="match status" value="1"/>
</dbReference>
<dbReference type="Pfam" id="PF02518">
    <property type="entry name" value="HATPase_c"/>
    <property type="match status" value="1"/>
</dbReference>
<dbReference type="SUPFAM" id="SSF47384">
    <property type="entry name" value="Homodimeric domain of signal transducing histidine kinase"/>
    <property type="match status" value="1"/>
</dbReference>
<comment type="caution">
    <text evidence="7">The sequence shown here is derived from an EMBL/GenBank/DDBJ whole genome shotgun (WGS) entry which is preliminary data.</text>
</comment>
<dbReference type="GO" id="GO:0000155">
    <property type="term" value="F:phosphorelay sensor kinase activity"/>
    <property type="evidence" value="ECO:0007669"/>
    <property type="project" value="InterPro"/>
</dbReference>
<evidence type="ECO:0000256" key="2">
    <source>
        <dbReference type="ARBA" id="ARBA00012438"/>
    </source>
</evidence>
<dbReference type="InterPro" id="IPR001789">
    <property type="entry name" value="Sig_transdc_resp-reg_receiver"/>
</dbReference>
<reference evidence="7 8" key="1">
    <citation type="submission" date="2015-02" db="EMBL/GenBank/DDBJ databases">
        <title>Single-cell genomics of uncultivated deep-branching MTB reveals a conserved set of magnetosome genes.</title>
        <authorList>
            <person name="Kolinko S."/>
            <person name="Richter M."/>
            <person name="Glockner F.O."/>
            <person name="Brachmann A."/>
            <person name="Schuler D."/>
        </authorList>
    </citation>
    <scope>NUCLEOTIDE SEQUENCE [LARGE SCALE GENOMIC DNA]</scope>
    <source>
        <strain evidence="7">TM-1</strain>
    </source>
</reference>
<dbReference type="InterPro" id="IPR003594">
    <property type="entry name" value="HATPase_dom"/>
</dbReference>
<dbReference type="InterPro" id="IPR003661">
    <property type="entry name" value="HisK_dim/P_dom"/>
</dbReference>
<keyword evidence="7" id="KW-0418">Kinase</keyword>
<evidence type="ECO:0000259" key="5">
    <source>
        <dbReference type="PROSITE" id="PS50109"/>
    </source>
</evidence>
<feature type="domain" description="Histidine kinase" evidence="5">
    <location>
        <begin position="179"/>
        <end position="391"/>
    </location>
</feature>
<dbReference type="InterPro" id="IPR036890">
    <property type="entry name" value="HATPase_C_sf"/>
</dbReference>
<dbReference type="CDD" id="cd00082">
    <property type="entry name" value="HisKA"/>
    <property type="match status" value="1"/>
</dbReference>
<evidence type="ECO:0000313" key="8">
    <source>
        <dbReference type="Proteomes" id="UP000033423"/>
    </source>
</evidence>
<dbReference type="EMBL" id="LACI01002596">
    <property type="protein sequence ID" value="KJU81699.1"/>
    <property type="molecule type" value="Genomic_DNA"/>
</dbReference>
<protein>
    <recommendedName>
        <fullName evidence="2">histidine kinase</fullName>
        <ecNumber evidence="2">2.7.13.3</ecNumber>
    </recommendedName>
</protein>
<evidence type="ECO:0000259" key="6">
    <source>
        <dbReference type="PROSITE" id="PS50110"/>
    </source>
</evidence>
<dbReference type="Pfam" id="PF00072">
    <property type="entry name" value="Response_reg"/>
    <property type="match status" value="1"/>
</dbReference>
<comment type="catalytic activity">
    <reaction evidence="1">
        <text>ATP + protein L-histidine = ADP + protein N-phospho-L-histidine.</text>
        <dbReference type="EC" id="2.7.13.3"/>
    </reaction>
</comment>
<dbReference type="Gene3D" id="3.30.565.10">
    <property type="entry name" value="Histidine kinase-like ATPase, C-terminal domain"/>
    <property type="match status" value="1"/>
</dbReference>
<dbReference type="EC" id="2.7.13.3" evidence="2"/>
<dbReference type="SMART" id="SM00388">
    <property type="entry name" value="HisKA"/>
    <property type="match status" value="1"/>
</dbReference>
<name>A0A0F3GIB4_9BACT</name>
<evidence type="ECO:0000256" key="1">
    <source>
        <dbReference type="ARBA" id="ARBA00000085"/>
    </source>
</evidence>
<dbReference type="SUPFAM" id="SSF52172">
    <property type="entry name" value="CheY-like"/>
    <property type="match status" value="1"/>
</dbReference>
<dbReference type="PANTHER" id="PTHR43547:SF2">
    <property type="entry name" value="HYBRID SIGNAL TRANSDUCTION HISTIDINE KINASE C"/>
    <property type="match status" value="1"/>
</dbReference>
<organism evidence="7 8">
    <name type="scientific">Candidatus Magnetobacterium bavaricum</name>
    <dbReference type="NCBI Taxonomy" id="29290"/>
    <lineage>
        <taxon>Bacteria</taxon>
        <taxon>Pseudomonadati</taxon>
        <taxon>Nitrospirota</taxon>
        <taxon>Thermodesulfovibrionia</taxon>
        <taxon>Thermodesulfovibrionales</taxon>
        <taxon>Candidatus Magnetobacteriaceae</taxon>
        <taxon>Candidatus Magnetobacterium</taxon>
    </lineage>
</organism>
<dbReference type="PROSITE" id="PS50109">
    <property type="entry name" value="HIS_KIN"/>
    <property type="match status" value="1"/>
</dbReference>
<feature type="modified residue" description="4-aspartylphosphate" evidence="4">
    <location>
        <position position="86"/>
    </location>
</feature>
<feature type="domain" description="Response regulatory" evidence="6">
    <location>
        <begin position="37"/>
        <end position="151"/>
    </location>
</feature>
<keyword evidence="7" id="KW-0808">Transferase</keyword>
<evidence type="ECO:0000313" key="7">
    <source>
        <dbReference type="EMBL" id="KJU81699.1"/>
    </source>
</evidence>
<dbReference type="InterPro" id="IPR005467">
    <property type="entry name" value="His_kinase_dom"/>
</dbReference>
<keyword evidence="3 4" id="KW-0597">Phosphoprotein</keyword>
<dbReference type="SMART" id="SM00387">
    <property type="entry name" value="HATPase_c"/>
    <property type="match status" value="1"/>
</dbReference>
<dbReference type="Gene3D" id="3.40.50.2300">
    <property type="match status" value="1"/>
</dbReference>
<dbReference type="SUPFAM" id="SSF55874">
    <property type="entry name" value="ATPase domain of HSP90 chaperone/DNA topoisomerase II/histidine kinase"/>
    <property type="match status" value="1"/>
</dbReference>
<proteinExistence type="predicted"/>
<dbReference type="SMART" id="SM00448">
    <property type="entry name" value="REC"/>
    <property type="match status" value="1"/>
</dbReference>
<dbReference type="InterPro" id="IPR011006">
    <property type="entry name" value="CheY-like_superfamily"/>
</dbReference>
<dbReference type="PANTHER" id="PTHR43547">
    <property type="entry name" value="TWO-COMPONENT HISTIDINE KINASE"/>
    <property type="match status" value="1"/>
</dbReference>
<gene>
    <name evidence="7" type="ORF">MBAV_006109</name>
</gene>
<evidence type="ECO:0000256" key="4">
    <source>
        <dbReference type="PROSITE-ProRule" id="PRU00169"/>
    </source>
</evidence>